<sequence>MKRLLALLIAVLLPLQLSWAVAATYCEHETTAQGAQHFGHHAHVHADAKPAGLGKLAADLDCSFCHAGSVASLPGLEAPPLAALRADVPRSLGDAKRPSAPQRTPDRPQWPRLA</sequence>
<name>A0ABT7LIA9_9BURK</name>
<proteinExistence type="predicted"/>
<comment type="caution">
    <text evidence="3">The sequence shown here is derived from an EMBL/GenBank/DDBJ whole genome shotgun (WGS) entry which is preliminary data.</text>
</comment>
<feature type="signal peptide" evidence="2">
    <location>
        <begin position="1"/>
        <end position="22"/>
    </location>
</feature>
<feature type="chain" id="PRO_5046077147" evidence="2">
    <location>
        <begin position="23"/>
        <end position="114"/>
    </location>
</feature>
<accession>A0ABT7LIA9</accession>
<dbReference type="RefSeq" id="WP_285982647.1">
    <property type="nucleotide sequence ID" value="NZ_JASVDS010000003.1"/>
</dbReference>
<organism evidence="3 4">
    <name type="scientific">Roseateles subflavus</name>
    <dbReference type="NCBI Taxonomy" id="3053353"/>
    <lineage>
        <taxon>Bacteria</taxon>
        <taxon>Pseudomonadati</taxon>
        <taxon>Pseudomonadota</taxon>
        <taxon>Betaproteobacteria</taxon>
        <taxon>Burkholderiales</taxon>
        <taxon>Sphaerotilaceae</taxon>
        <taxon>Roseateles</taxon>
    </lineage>
</organism>
<keyword evidence="4" id="KW-1185">Reference proteome</keyword>
<protein>
    <submittedName>
        <fullName evidence="3">Cobalt-zinc-cadmium resistance protein</fullName>
    </submittedName>
</protein>
<evidence type="ECO:0000313" key="4">
    <source>
        <dbReference type="Proteomes" id="UP001238603"/>
    </source>
</evidence>
<gene>
    <name evidence="3" type="ORF">QRD43_11630</name>
</gene>
<reference evidence="3 4" key="1">
    <citation type="submission" date="2023-06" db="EMBL/GenBank/DDBJ databases">
        <title>Pelomonas sp. APW6 16S ribosomal RNA gene genome sequencing and assembly.</title>
        <authorList>
            <person name="Woo H."/>
        </authorList>
    </citation>
    <scope>NUCLEOTIDE SEQUENCE [LARGE SCALE GENOMIC DNA]</scope>
    <source>
        <strain evidence="3 4">APW6</strain>
    </source>
</reference>
<dbReference type="EMBL" id="JASVDS010000003">
    <property type="protein sequence ID" value="MDL5032553.1"/>
    <property type="molecule type" value="Genomic_DNA"/>
</dbReference>
<evidence type="ECO:0000313" key="3">
    <source>
        <dbReference type="EMBL" id="MDL5032553.1"/>
    </source>
</evidence>
<dbReference type="Proteomes" id="UP001238603">
    <property type="component" value="Unassembled WGS sequence"/>
</dbReference>
<evidence type="ECO:0000256" key="2">
    <source>
        <dbReference type="SAM" id="SignalP"/>
    </source>
</evidence>
<feature type="region of interest" description="Disordered" evidence="1">
    <location>
        <begin position="88"/>
        <end position="114"/>
    </location>
</feature>
<keyword evidence="2" id="KW-0732">Signal</keyword>
<evidence type="ECO:0000256" key="1">
    <source>
        <dbReference type="SAM" id="MobiDB-lite"/>
    </source>
</evidence>